<dbReference type="AlphaFoldDB" id="A0A835L3M1"/>
<dbReference type="Proteomes" id="UP000648187">
    <property type="component" value="Unassembled WGS sequence"/>
</dbReference>
<evidence type="ECO:0000259" key="1">
    <source>
        <dbReference type="Pfam" id="PF21530"/>
    </source>
</evidence>
<evidence type="ECO:0000313" key="2">
    <source>
        <dbReference type="EMBL" id="KAF9416220.1"/>
    </source>
</evidence>
<feature type="domain" description="DNA helicase Pif1-like 2B" evidence="1">
    <location>
        <begin position="241"/>
        <end position="268"/>
    </location>
</feature>
<dbReference type="Pfam" id="PF21530">
    <property type="entry name" value="Pif1_2B_dom"/>
    <property type="match status" value="1"/>
</dbReference>
<proteinExistence type="predicted"/>
<dbReference type="EMBL" id="JACKWZ010000094">
    <property type="protein sequence ID" value="KAF9416220.1"/>
    <property type="molecule type" value="Genomic_DNA"/>
</dbReference>
<accession>A0A835L3M1</accession>
<evidence type="ECO:0000313" key="3">
    <source>
        <dbReference type="Proteomes" id="UP000648187"/>
    </source>
</evidence>
<dbReference type="InterPro" id="IPR051055">
    <property type="entry name" value="PIF1_helicase"/>
</dbReference>
<sequence length="323" mass="36272">MNPLKTALAQVTALNAARETHVNNAPVLCAGEQIVNRDETFCEDMGERALMSDELFLSSIRGLNIQQRNLFQKVSFAIENDLHGQESQLLLFITGGAVKGHWCFLQPSWFSAEINLWHQFSFCELTINMRQRDDTEFIELLNSLRVGELTTAQLELLCERRHVPLNGEFANGVAVRIFPTVRQVDDYNDKMSTENAKLHRTYQINAVDESREVATYGRKPPDNVIPKDVNNCGGFLCSIKIGVGSRVMLRRNIAVSEGLVNGAMGIIKKIKWPALRRDQLEEGELPEAVYIKFDDDTIAVRLKDRDGCIPIPPSTVSQLIGNS</sequence>
<keyword evidence="3" id="KW-1185">Reference proteome</keyword>
<dbReference type="InterPro" id="IPR049163">
    <property type="entry name" value="Pif1-like_2B_dom"/>
</dbReference>
<dbReference type="PANTHER" id="PTHR47642">
    <property type="entry name" value="ATP-DEPENDENT DNA HELICASE"/>
    <property type="match status" value="1"/>
</dbReference>
<gene>
    <name evidence="2" type="ORF">HW555_006379</name>
</gene>
<dbReference type="InterPro" id="IPR027417">
    <property type="entry name" value="P-loop_NTPase"/>
</dbReference>
<protein>
    <recommendedName>
        <fullName evidence="1">DNA helicase Pif1-like 2B domain-containing protein</fullName>
    </recommendedName>
</protein>
<organism evidence="2 3">
    <name type="scientific">Spodoptera exigua</name>
    <name type="common">Beet armyworm</name>
    <name type="synonym">Noctua fulgens</name>
    <dbReference type="NCBI Taxonomy" id="7107"/>
    <lineage>
        <taxon>Eukaryota</taxon>
        <taxon>Metazoa</taxon>
        <taxon>Ecdysozoa</taxon>
        <taxon>Arthropoda</taxon>
        <taxon>Hexapoda</taxon>
        <taxon>Insecta</taxon>
        <taxon>Pterygota</taxon>
        <taxon>Neoptera</taxon>
        <taxon>Endopterygota</taxon>
        <taxon>Lepidoptera</taxon>
        <taxon>Glossata</taxon>
        <taxon>Ditrysia</taxon>
        <taxon>Noctuoidea</taxon>
        <taxon>Noctuidae</taxon>
        <taxon>Amphipyrinae</taxon>
        <taxon>Spodoptera</taxon>
    </lineage>
</organism>
<dbReference type="SUPFAM" id="SSF52540">
    <property type="entry name" value="P-loop containing nucleoside triphosphate hydrolases"/>
    <property type="match status" value="1"/>
</dbReference>
<reference evidence="2" key="1">
    <citation type="submission" date="2020-08" db="EMBL/GenBank/DDBJ databases">
        <title>Spodoptera exigua strain:BAW_Kor-Di-RS1 Genome sequencing and assembly.</title>
        <authorList>
            <person name="Kim J."/>
            <person name="Nam H.Y."/>
            <person name="Kwon M."/>
            <person name="Choi J.H."/>
            <person name="Cho S.R."/>
            <person name="Kim G.-H."/>
        </authorList>
    </citation>
    <scope>NUCLEOTIDE SEQUENCE</scope>
    <source>
        <strain evidence="2">BAW_Kor-Di-RS1</strain>
        <tissue evidence="2">Whole-body</tissue>
    </source>
</reference>
<name>A0A835L3M1_SPOEX</name>
<comment type="caution">
    <text evidence="2">The sequence shown here is derived from an EMBL/GenBank/DDBJ whole genome shotgun (WGS) entry which is preliminary data.</text>
</comment>